<dbReference type="Pfam" id="PF24320">
    <property type="entry name" value="DUF7492"/>
    <property type="match status" value="1"/>
</dbReference>
<feature type="region of interest" description="Disordered" evidence="2">
    <location>
        <begin position="432"/>
        <end position="474"/>
    </location>
</feature>
<dbReference type="InterPro" id="IPR000420">
    <property type="entry name" value="Yeast_PIR_rpt"/>
</dbReference>
<keyword evidence="1 3" id="KW-0732">Signal</keyword>
<accession>A0A8H3FL72</accession>
<feature type="domain" description="DUF7492" evidence="4">
    <location>
        <begin position="21"/>
        <end position="275"/>
    </location>
</feature>
<protein>
    <recommendedName>
        <fullName evidence="4">DUF7492 domain-containing protein</fullName>
    </recommendedName>
</protein>
<dbReference type="EMBL" id="CAJPDQ010000025">
    <property type="protein sequence ID" value="CAF9926641.1"/>
    <property type="molecule type" value="Genomic_DNA"/>
</dbReference>
<feature type="compositionally biased region" description="Low complexity" evidence="2">
    <location>
        <begin position="432"/>
        <end position="447"/>
    </location>
</feature>
<feature type="chain" id="PRO_5034790619" description="DUF7492 domain-containing protein" evidence="3">
    <location>
        <begin position="23"/>
        <end position="608"/>
    </location>
</feature>
<feature type="compositionally biased region" description="Polar residues" evidence="2">
    <location>
        <begin position="82"/>
        <end position="93"/>
    </location>
</feature>
<comment type="caution">
    <text evidence="5">The sequence shown here is derived from an EMBL/GenBank/DDBJ whole genome shotgun (WGS) entry which is preliminary data.</text>
</comment>
<dbReference type="AlphaFoldDB" id="A0A8H3FL72"/>
<name>A0A8H3FL72_9LECA</name>
<evidence type="ECO:0000313" key="6">
    <source>
        <dbReference type="Proteomes" id="UP000664169"/>
    </source>
</evidence>
<evidence type="ECO:0000313" key="5">
    <source>
        <dbReference type="EMBL" id="CAF9926641.1"/>
    </source>
</evidence>
<keyword evidence="6" id="KW-1185">Reference proteome</keyword>
<reference evidence="5" key="1">
    <citation type="submission" date="2021-03" db="EMBL/GenBank/DDBJ databases">
        <authorList>
            <person name="Tagirdzhanova G."/>
        </authorList>
    </citation>
    <scope>NUCLEOTIDE SEQUENCE</scope>
</reference>
<evidence type="ECO:0000259" key="4">
    <source>
        <dbReference type="Pfam" id="PF24320"/>
    </source>
</evidence>
<feature type="compositionally biased region" description="Basic and acidic residues" evidence="2">
    <location>
        <begin position="591"/>
        <end position="608"/>
    </location>
</feature>
<feature type="signal peptide" evidence="3">
    <location>
        <begin position="1"/>
        <end position="22"/>
    </location>
</feature>
<dbReference type="Pfam" id="PF00399">
    <property type="entry name" value="PIR"/>
    <property type="match status" value="1"/>
</dbReference>
<dbReference type="PROSITE" id="PS50256">
    <property type="entry name" value="PIR_REPEAT_2"/>
    <property type="match status" value="1"/>
</dbReference>
<proteinExistence type="predicted"/>
<evidence type="ECO:0000256" key="2">
    <source>
        <dbReference type="SAM" id="MobiDB-lite"/>
    </source>
</evidence>
<dbReference type="Proteomes" id="UP000664169">
    <property type="component" value="Unassembled WGS sequence"/>
</dbReference>
<gene>
    <name evidence="5" type="ORF">GOMPHAMPRED_004198</name>
</gene>
<feature type="region of interest" description="Disordered" evidence="2">
    <location>
        <begin position="578"/>
        <end position="608"/>
    </location>
</feature>
<dbReference type="GO" id="GO:0005199">
    <property type="term" value="F:structural constituent of cell wall"/>
    <property type="evidence" value="ECO:0007669"/>
    <property type="project" value="InterPro"/>
</dbReference>
<evidence type="ECO:0000256" key="3">
    <source>
        <dbReference type="SAM" id="SignalP"/>
    </source>
</evidence>
<dbReference type="InterPro" id="IPR055915">
    <property type="entry name" value="DUF7492"/>
</dbReference>
<sequence>MHPRLLPQLALVATTFITSIQAHSWIELMRNIASDGSFIGKAGYPRGWQNRSSPNFSDLPETWQIENLHGSNPNLCAPGEQDPSNQGSVPRLQTTPGSPIALLYQENGHVTIPSNNPAKPANRGTVYIYATQKPKAGEKYYDVYQKWNVAGTGGDGRGKLISTQNFDDGRCFQINNGAISKTRQAANKFTPSDPMGSNLWCQNNIVIPHDVDTSKLLTLYWVWKWDDVPHIDPKVWNGQNQTYTSCMDITVTPPSGKKAVRKFAYVGGQSPQKAALGNVFNKLATGNVFAVSAYIDGLSPTPTGAPSSVTYSIVTPSATALAPAVQASTLKPASGSCNGVVSTRISTETIFVYGSSTGTIAPTGTGLSFSTEGVSVAATNPSHASQAQVSQAAATSASITGVLVTQISDGQPEAAAATSAIASQVSQASDGQPQVSAATSNAATSVSQISDGQPQAPVATSPIASKSTAGSPAMATSASTSASAAAATSTIGDNPVVVPVPTNPTASFTFEPSVTQTATPILSSSAPYSNGTTIATTSAVTAGAASQTLSTAATVAASSTISSSPASSSTKVCKARAAKRQSKIFRSVDLTQEHDSIDRAHPRHFPET</sequence>
<feature type="region of interest" description="Disordered" evidence="2">
    <location>
        <begin position="72"/>
        <end position="93"/>
    </location>
</feature>
<evidence type="ECO:0000256" key="1">
    <source>
        <dbReference type="ARBA" id="ARBA00022729"/>
    </source>
</evidence>
<organism evidence="5 6">
    <name type="scientific">Gomphillus americanus</name>
    <dbReference type="NCBI Taxonomy" id="1940652"/>
    <lineage>
        <taxon>Eukaryota</taxon>
        <taxon>Fungi</taxon>
        <taxon>Dikarya</taxon>
        <taxon>Ascomycota</taxon>
        <taxon>Pezizomycotina</taxon>
        <taxon>Lecanoromycetes</taxon>
        <taxon>OSLEUM clade</taxon>
        <taxon>Ostropomycetidae</taxon>
        <taxon>Ostropales</taxon>
        <taxon>Graphidaceae</taxon>
        <taxon>Gomphilloideae</taxon>
        <taxon>Gomphillus</taxon>
    </lineage>
</organism>
<dbReference type="OrthoDB" id="64281at2759"/>